<keyword evidence="2" id="KW-1185">Reference proteome</keyword>
<proteinExistence type="predicted"/>
<dbReference type="Proteomes" id="UP000295636">
    <property type="component" value="Unassembled WGS sequence"/>
</dbReference>
<name>A0A4R5KDN3_9BACL</name>
<sequence length="105" mass="11881">MQNTKPGIVTLCGSTKFKQQFKEAEANLTLQGKIVLSLGFFEQSDHVKVTEEQVKLFGWLHFHKIDLSDEILVINVNGYIGESTRKEIEYAHRAGKKVSYLEPVG</sequence>
<evidence type="ECO:0000313" key="2">
    <source>
        <dbReference type="Proteomes" id="UP000295636"/>
    </source>
</evidence>
<dbReference type="AlphaFoldDB" id="A0A4R5KDN3"/>
<dbReference type="EMBL" id="SMRT01000017">
    <property type="protein sequence ID" value="TDF93316.1"/>
    <property type="molecule type" value="Genomic_DNA"/>
</dbReference>
<evidence type="ECO:0008006" key="3">
    <source>
        <dbReference type="Google" id="ProtNLM"/>
    </source>
</evidence>
<comment type="caution">
    <text evidence="1">The sequence shown here is derived from an EMBL/GenBank/DDBJ whole genome shotgun (WGS) entry which is preliminary data.</text>
</comment>
<reference evidence="1 2" key="1">
    <citation type="submission" date="2019-03" db="EMBL/GenBank/DDBJ databases">
        <title>This is whole genome sequence of Paenibacillus sp MS74 strain.</title>
        <authorList>
            <person name="Trinh H.N."/>
        </authorList>
    </citation>
    <scope>NUCLEOTIDE SEQUENCE [LARGE SCALE GENOMIC DNA]</scope>
    <source>
        <strain evidence="1 2">MS74</strain>
    </source>
</reference>
<evidence type="ECO:0000313" key="1">
    <source>
        <dbReference type="EMBL" id="TDF93316.1"/>
    </source>
</evidence>
<dbReference type="OrthoDB" id="9255658at2"/>
<organism evidence="1 2">
    <name type="scientific">Paenibacillus piri</name>
    <dbReference type="NCBI Taxonomy" id="2547395"/>
    <lineage>
        <taxon>Bacteria</taxon>
        <taxon>Bacillati</taxon>
        <taxon>Bacillota</taxon>
        <taxon>Bacilli</taxon>
        <taxon>Bacillales</taxon>
        <taxon>Paenibacillaceae</taxon>
        <taxon>Paenibacillus</taxon>
    </lineage>
</organism>
<accession>A0A4R5KDN3</accession>
<gene>
    <name evidence="1" type="ORF">E1757_27810</name>
</gene>
<protein>
    <recommendedName>
        <fullName evidence="3">DUF4406 domain-containing protein</fullName>
    </recommendedName>
</protein>